<dbReference type="GO" id="GO:0004301">
    <property type="term" value="F:epoxide hydrolase activity"/>
    <property type="evidence" value="ECO:0007669"/>
    <property type="project" value="TreeGrafter"/>
</dbReference>
<evidence type="ECO:0000313" key="6">
    <source>
        <dbReference type="EMBL" id="SHF81037.1"/>
    </source>
</evidence>
<gene>
    <name evidence="6" type="ORF">SAMN05444320_10572</name>
</gene>
<dbReference type="PANTHER" id="PTHR21661">
    <property type="entry name" value="EPOXIDE HYDROLASE 1-RELATED"/>
    <property type="match status" value="1"/>
</dbReference>
<dbReference type="InterPro" id="IPR029058">
    <property type="entry name" value="AB_hydrolase_fold"/>
</dbReference>
<dbReference type="AlphaFoldDB" id="A0A1M5EPC0"/>
<evidence type="ECO:0000256" key="2">
    <source>
        <dbReference type="ARBA" id="ARBA00022797"/>
    </source>
</evidence>
<evidence type="ECO:0000256" key="3">
    <source>
        <dbReference type="ARBA" id="ARBA00022801"/>
    </source>
</evidence>
<feature type="domain" description="Epoxide hydrolase N-terminal" evidence="5">
    <location>
        <begin position="18"/>
        <end position="109"/>
    </location>
</feature>
<sequence>MPCSAWIVSGVPAVSTEIRPFRVDVRQSDLDDLNDRLARTRWGVRLPGEEWNRGVPVDYLRDLAEYWRTGYDWHRHEARLNDFPQYVTEIDGLDVHFPHVRAGRPAARPHPRLAELGGGVRPAHRAADGCGRS</sequence>
<dbReference type="Proteomes" id="UP000184501">
    <property type="component" value="Unassembled WGS sequence"/>
</dbReference>
<protein>
    <submittedName>
        <fullName evidence="6">Epoxide hydrolase N terminus</fullName>
    </submittedName>
</protein>
<evidence type="ECO:0000256" key="1">
    <source>
        <dbReference type="ARBA" id="ARBA00010088"/>
    </source>
</evidence>
<dbReference type="GO" id="GO:0097176">
    <property type="term" value="P:epoxide metabolic process"/>
    <property type="evidence" value="ECO:0007669"/>
    <property type="project" value="TreeGrafter"/>
</dbReference>
<comment type="similarity">
    <text evidence="1">Belongs to the peptidase S33 family.</text>
</comment>
<keyword evidence="3 6" id="KW-0378">Hydrolase</keyword>
<dbReference type="SUPFAM" id="SSF53474">
    <property type="entry name" value="alpha/beta-Hydrolases"/>
    <property type="match status" value="1"/>
</dbReference>
<dbReference type="Gene3D" id="3.40.50.1820">
    <property type="entry name" value="alpha/beta hydrolase"/>
    <property type="match status" value="1"/>
</dbReference>
<accession>A0A1M5EPC0</accession>
<keyword evidence="2" id="KW-0058">Aromatic hydrocarbons catabolism</keyword>
<name>A0A1M5EPC0_STRHI</name>
<evidence type="ECO:0000256" key="4">
    <source>
        <dbReference type="SAM" id="MobiDB-lite"/>
    </source>
</evidence>
<dbReference type="Pfam" id="PF06441">
    <property type="entry name" value="EHN"/>
    <property type="match status" value="1"/>
</dbReference>
<dbReference type="STRING" id="2017.SAMN05444320_10572"/>
<dbReference type="EMBL" id="FQVN01000005">
    <property type="protein sequence ID" value="SHF81037.1"/>
    <property type="molecule type" value="Genomic_DNA"/>
</dbReference>
<keyword evidence="7" id="KW-1185">Reference proteome</keyword>
<proteinExistence type="inferred from homology"/>
<reference evidence="6 7" key="1">
    <citation type="submission" date="2016-11" db="EMBL/GenBank/DDBJ databases">
        <authorList>
            <person name="Jaros S."/>
            <person name="Januszkiewicz K."/>
            <person name="Wedrychowicz H."/>
        </authorList>
    </citation>
    <scope>NUCLEOTIDE SEQUENCE [LARGE SCALE GENOMIC DNA]</scope>
    <source>
        <strain evidence="6 7">DSM 44523</strain>
    </source>
</reference>
<evidence type="ECO:0000259" key="5">
    <source>
        <dbReference type="Pfam" id="PF06441"/>
    </source>
</evidence>
<feature type="region of interest" description="Disordered" evidence="4">
    <location>
        <begin position="104"/>
        <end position="133"/>
    </location>
</feature>
<dbReference type="PANTHER" id="PTHR21661:SF35">
    <property type="entry name" value="EPOXIDE HYDROLASE"/>
    <property type="match status" value="1"/>
</dbReference>
<evidence type="ECO:0000313" key="7">
    <source>
        <dbReference type="Proteomes" id="UP000184501"/>
    </source>
</evidence>
<organism evidence="6 7">
    <name type="scientific">Streptoalloteichus hindustanus</name>
    <dbReference type="NCBI Taxonomy" id="2017"/>
    <lineage>
        <taxon>Bacteria</taxon>
        <taxon>Bacillati</taxon>
        <taxon>Actinomycetota</taxon>
        <taxon>Actinomycetes</taxon>
        <taxon>Pseudonocardiales</taxon>
        <taxon>Pseudonocardiaceae</taxon>
        <taxon>Streptoalloteichus</taxon>
    </lineage>
</organism>
<dbReference type="InterPro" id="IPR010497">
    <property type="entry name" value="Epoxide_hydro_N"/>
</dbReference>